<keyword evidence="4 8" id="KW-0808">Transferase</keyword>
<evidence type="ECO:0000256" key="5">
    <source>
        <dbReference type="ARBA" id="ARBA00022777"/>
    </source>
</evidence>
<dbReference type="Proteomes" id="UP000315010">
    <property type="component" value="Unassembled WGS sequence"/>
</dbReference>
<dbReference type="InterPro" id="IPR036890">
    <property type="entry name" value="HATPase_C_sf"/>
</dbReference>
<dbReference type="InterPro" id="IPR035965">
    <property type="entry name" value="PAS-like_dom_sf"/>
</dbReference>
<dbReference type="InterPro" id="IPR000700">
    <property type="entry name" value="PAS-assoc_C"/>
</dbReference>
<dbReference type="Gene3D" id="3.30.450.20">
    <property type="entry name" value="PAS domain"/>
    <property type="match status" value="1"/>
</dbReference>
<evidence type="ECO:0000256" key="4">
    <source>
        <dbReference type="ARBA" id="ARBA00022679"/>
    </source>
</evidence>
<dbReference type="PRINTS" id="PR00344">
    <property type="entry name" value="BCTRLSENSOR"/>
</dbReference>
<dbReference type="SUPFAM" id="SSF47384">
    <property type="entry name" value="Homodimeric domain of signal transducing histidine kinase"/>
    <property type="match status" value="1"/>
</dbReference>
<dbReference type="InterPro" id="IPR004358">
    <property type="entry name" value="Sig_transdc_His_kin-like_C"/>
</dbReference>
<dbReference type="SUPFAM" id="SSF55781">
    <property type="entry name" value="GAF domain-like"/>
    <property type="match status" value="1"/>
</dbReference>
<sequence length="551" mass="62844">MNQPLSTQQVLHQLQSRLDLALSGGNVGLWDWDLETDLVFFSDQWHRQIGEPPGSLSDYQAWESRVHADDLADAVARVRNLLGSSQNEYESTFRLRHRSGEYRWILARGQLFRNESGKPIRLLGIHLDITNEKRHEQRLRNDLYRSEMMLQTLESTLHTTSLDTLCKIVCAQTRQLLQTHLAGIDLDPTKQGVAGFSERSYSVKYQDYKRDAFPVDNVTVSDDVASNPVFDRIRILLCMSQQQLETNSISSSLCQATDLRPALRGLLACPLVDVHGNRLGVIWLSDKVSGGFNEEDQSLLRQLAYIVSILIVRIRIEEQLRRQTELLDASNEELQQFAYIASHDLQQPLRAIGNYAEFLNEDYKHLLGDEGKRLLDAQIAATQRMRALIDDLLLYSRVNRDESGFSNCNFNEVLSDAMRRLEVMITESNAHIQFADLPNVNGVHSRLVQLMQNLISNSIKYRSSERPVIKISAIQQENAWLFTIIDNGIGIDETYHQDVFQVFRRLHNDSEIEGTGIGLAICKRIVNRHGGEIWISPSQDTGTQICFQIAK</sequence>
<evidence type="ECO:0000256" key="3">
    <source>
        <dbReference type="ARBA" id="ARBA00022553"/>
    </source>
</evidence>
<dbReference type="Pfam" id="PF13185">
    <property type="entry name" value="GAF_2"/>
    <property type="match status" value="1"/>
</dbReference>
<evidence type="ECO:0000259" key="6">
    <source>
        <dbReference type="PROSITE" id="PS50109"/>
    </source>
</evidence>
<dbReference type="InterPro" id="IPR003661">
    <property type="entry name" value="HisK_dim/P_dom"/>
</dbReference>
<dbReference type="InterPro" id="IPR000014">
    <property type="entry name" value="PAS"/>
</dbReference>
<dbReference type="Gene3D" id="3.30.450.40">
    <property type="match status" value="1"/>
</dbReference>
<reference evidence="8 9" key="1">
    <citation type="submission" date="2019-02" db="EMBL/GenBank/DDBJ databases">
        <title>Deep-cultivation of Planctomycetes and their phenomic and genomic characterization uncovers novel biology.</title>
        <authorList>
            <person name="Wiegand S."/>
            <person name="Jogler M."/>
            <person name="Boedeker C."/>
            <person name="Pinto D."/>
            <person name="Vollmers J."/>
            <person name="Rivas-Marin E."/>
            <person name="Kohn T."/>
            <person name="Peeters S.H."/>
            <person name="Heuer A."/>
            <person name="Rast P."/>
            <person name="Oberbeckmann S."/>
            <person name="Bunk B."/>
            <person name="Jeske O."/>
            <person name="Meyerdierks A."/>
            <person name="Storesund J.E."/>
            <person name="Kallscheuer N."/>
            <person name="Luecker S."/>
            <person name="Lage O.M."/>
            <person name="Pohl T."/>
            <person name="Merkel B.J."/>
            <person name="Hornburger P."/>
            <person name="Mueller R.-W."/>
            <person name="Bruemmer F."/>
            <person name="Labrenz M."/>
            <person name="Spormann A.M."/>
            <person name="Op Den Camp H."/>
            <person name="Overmann J."/>
            <person name="Amann R."/>
            <person name="Jetten M.S.M."/>
            <person name="Mascher T."/>
            <person name="Medema M.H."/>
            <person name="Devos D.P."/>
            <person name="Kaster A.-K."/>
            <person name="Ovreas L."/>
            <person name="Rohde M."/>
            <person name="Galperin M.Y."/>
            <person name="Jogler C."/>
        </authorList>
    </citation>
    <scope>NUCLEOTIDE SEQUENCE [LARGE SCALE GENOMIC DNA]</scope>
    <source>
        <strain evidence="8 9">CA13</strain>
    </source>
</reference>
<dbReference type="SMART" id="SM00086">
    <property type="entry name" value="PAC"/>
    <property type="match status" value="1"/>
</dbReference>
<dbReference type="PANTHER" id="PTHR43304:SF1">
    <property type="entry name" value="PAC DOMAIN-CONTAINING PROTEIN"/>
    <property type="match status" value="1"/>
</dbReference>
<dbReference type="InterPro" id="IPR003594">
    <property type="entry name" value="HATPase_dom"/>
</dbReference>
<dbReference type="Pfam" id="PF02518">
    <property type="entry name" value="HATPase_c"/>
    <property type="match status" value="1"/>
</dbReference>
<evidence type="ECO:0000313" key="8">
    <source>
        <dbReference type="EMBL" id="TWT79309.1"/>
    </source>
</evidence>
<dbReference type="EC" id="2.7.13.3" evidence="2"/>
<dbReference type="OrthoDB" id="231918at2"/>
<dbReference type="EMBL" id="SJPJ01000001">
    <property type="protein sequence ID" value="TWT79309.1"/>
    <property type="molecule type" value="Genomic_DNA"/>
</dbReference>
<accession>A0A5C5YW63</accession>
<dbReference type="GO" id="GO:0000155">
    <property type="term" value="F:phosphorelay sensor kinase activity"/>
    <property type="evidence" value="ECO:0007669"/>
    <property type="project" value="InterPro"/>
</dbReference>
<feature type="domain" description="Histidine kinase" evidence="6">
    <location>
        <begin position="340"/>
        <end position="551"/>
    </location>
</feature>
<feature type="domain" description="PAC" evidence="7">
    <location>
        <begin position="89"/>
        <end position="141"/>
    </location>
</feature>
<dbReference type="Pfam" id="PF00512">
    <property type="entry name" value="HisKA"/>
    <property type="match status" value="1"/>
</dbReference>
<keyword evidence="5" id="KW-0418">Kinase</keyword>
<dbReference type="FunFam" id="3.30.565.10:FF:000006">
    <property type="entry name" value="Sensor histidine kinase WalK"/>
    <property type="match status" value="1"/>
</dbReference>
<comment type="catalytic activity">
    <reaction evidence="1">
        <text>ATP + protein L-histidine = ADP + protein N-phospho-L-histidine.</text>
        <dbReference type="EC" id="2.7.13.3"/>
    </reaction>
</comment>
<dbReference type="SUPFAM" id="SSF55785">
    <property type="entry name" value="PYP-like sensor domain (PAS domain)"/>
    <property type="match status" value="1"/>
</dbReference>
<dbReference type="InterPro" id="IPR003018">
    <property type="entry name" value="GAF"/>
</dbReference>
<keyword evidence="3" id="KW-0597">Phosphoprotein</keyword>
<proteinExistence type="predicted"/>
<dbReference type="Pfam" id="PF08447">
    <property type="entry name" value="PAS_3"/>
    <property type="match status" value="1"/>
</dbReference>
<dbReference type="InterPro" id="IPR029016">
    <property type="entry name" value="GAF-like_dom_sf"/>
</dbReference>
<dbReference type="AlphaFoldDB" id="A0A5C5YW63"/>
<dbReference type="SMART" id="SM00387">
    <property type="entry name" value="HATPase_c"/>
    <property type="match status" value="1"/>
</dbReference>
<dbReference type="SUPFAM" id="SSF55874">
    <property type="entry name" value="ATPase domain of HSP90 chaperone/DNA topoisomerase II/histidine kinase"/>
    <property type="match status" value="1"/>
</dbReference>
<keyword evidence="9" id="KW-1185">Reference proteome</keyword>
<evidence type="ECO:0000256" key="1">
    <source>
        <dbReference type="ARBA" id="ARBA00000085"/>
    </source>
</evidence>
<dbReference type="RefSeq" id="WP_146394558.1">
    <property type="nucleotide sequence ID" value="NZ_SJPJ01000001.1"/>
</dbReference>
<organism evidence="8 9">
    <name type="scientific">Novipirellula herctigrandis</name>
    <dbReference type="NCBI Taxonomy" id="2527986"/>
    <lineage>
        <taxon>Bacteria</taxon>
        <taxon>Pseudomonadati</taxon>
        <taxon>Planctomycetota</taxon>
        <taxon>Planctomycetia</taxon>
        <taxon>Pirellulales</taxon>
        <taxon>Pirellulaceae</taxon>
        <taxon>Novipirellula</taxon>
    </lineage>
</organism>
<dbReference type="PROSITE" id="PS50109">
    <property type="entry name" value="HIS_KIN"/>
    <property type="match status" value="1"/>
</dbReference>
<dbReference type="PROSITE" id="PS50113">
    <property type="entry name" value="PAC"/>
    <property type="match status" value="1"/>
</dbReference>
<gene>
    <name evidence="8" type="primary">cph1</name>
    <name evidence="8" type="ORF">CA13_07080</name>
</gene>
<dbReference type="Gene3D" id="3.30.565.10">
    <property type="entry name" value="Histidine kinase-like ATPase, C-terminal domain"/>
    <property type="match status" value="1"/>
</dbReference>
<evidence type="ECO:0000313" key="9">
    <source>
        <dbReference type="Proteomes" id="UP000315010"/>
    </source>
</evidence>
<dbReference type="NCBIfam" id="TIGR00229">
    <property type="entry name" value="sensory_box"/>
    <property type="match status" value="1"/>
</dbReference>
<evidence type="ECO:0000259" key="7">
    <source>
        <dbReference type="PROSITE" id="PS50113"/>
    </source>
</evidence>
<evidence type="ECO:0000256" key="2">
    <source>
        <dbReference type="ARBA" id="ARBA00012438"/>
    </source>
</evidence>
<name>A0A5C5YW63_9BACT</name>
<dbReference type="InterPro" id="IPR013655">
    <property type="entry name" value="PAS_fold_3"/>
</dbReference>
<dbReference type="InterPro" id="IPR005467">
    <property type="entry name" value="His_kinase_dom"/>
</dbReference>
<dbReference type="InterPro" id="IPR001610">
    <property type="entry name" value="PAC"/>
</dbReference>
<dbReference type="CDD" id="cd00082">
    <property type="entry name" value="HisKA"/>
    <property type="match status" value="1"/>
</dbReference>
<dbReference type="InterPro" id="IPR036097">
    <property type="entry name" value="HisK_dim/P_sf"/>
</dbReference>
<comment type="caution">
    <text evidence="8">The sequence shown here is derived from an EMBL/GenBank/DDBJ whole genome shotgun (WGS) entry which is preliminary data.</text>
</comment>
<dbReference type="Gene3D" id="1.10.287.130">
    <property type="match status" value="1"/>
</dbReference>
<protein>
    <recommendedName>
        <fullName evidence="2">histidine kinase</fullName>
        <ecNumber evidence="2">2.7.13.3</ecNumber>
    </recommendedName>
</protein>
<dbReference type="PANTHER" id="PTHR43304">
    <property type="entry name" value="PHYTOCHROME-LIKE PROTEIN CPH1"/>
    <property type="match status" value="1"/>
</dbReference>
<dbReference type="CDD" id="cd00130">
    <property type="entry name" value="PAS"/>
    <property type="match status" value="1"/>
</dbReference>
<dbReference type="InterPro" id="IPR052162">
    <property type="entry name" value="Sensor_kinase/Photoreceptor"/>
</dbReference>
<dbReference type="SMART" id="SM00388">
    <property type="entry name" value="HisKA"/>
    <property type="match status" value="1"/>
</dbReference>